<sequence length="266" mass="29326">MPPRSSLTSSFSITDANNEVVCPLRNQDGSSCRKRCIGEKRYRSMQEHIRRAHPEHYIAKLPATEESFLLMINTSPSERQQAQPSSGPPHAHPTKGPSHDFRRDDSNGPGTPRRFDEYAGGTMYPAAAALAQLHNHKSDLGWDSDGNDGNADLLRPGGHDRKALSAEPSGDFGKRWEDLIDAAASATEDIDEDRTPVSLRFPSMLDPRLTSQMPQSPVSIQRSSLPPFTQGAFANYQASPSSELSRLRLTTLKPLNRFRNAPDALP</sequence>
<feature type="compositionally biased region" description="Polar residues" evidence="1">
    <location>
        <begin position="76"/>
        <end position="85"/>
    </location>
</feature>
<evidence type="ECO:0000313" key="2">
    <source>
        <dbReference type="EMBL" id="SPQ19015.1"/>
    </source>
</evidence>
<accession>A0A3S4AJC8</accession>
<reference evidence="2 3" key="1">
    <citation type="submission" date="2018-04" db="EMBL/GenBank/DDBJ databases">
        <authorList>
            <person name="Huttner S."/>
            <person name="Dainat J."/>
        </authorList>
    </citation>
    <scope>NUCLEOTIDE SEQUENCE [LARGE SCALE GENOMIC DNA]</scope>
</reference>
<protein>
    <submittedName>
        <fullName evidence="2">04084e78-d3b2-4bd0-8d5c-2af17630625c</fullName>
    </submittedName>
</protein>
<feature type="region of interest" description="Disordered" evidence="1">
    <location>
        <begin position="141"/>
        <end position="170"/>
    </location>
</feature>
<dbReference type="AlphaFoldDB" id="A0A3S4AJC8"/>
<name>A0A3S4AJC8_9PEZI</name>
<evidence type="ECO:0000256" key="1">
    <source>
        <dbReference type="SAM" id="MobiDB-lite"/>
    </source>
</evidence>
<dbReference type="Proteomes" id="UP000289323">
    <property type="component" value="Unassembled WGS sequence"/>
</dbReference>
<proteinExistence type="predicted"/>
<feature type="compositionally biased region" description="Polar residues" evidence="1">
    <location>
        <begin position="1"/>
        <end position="17"/>
    </location>
</feature>
<feature type="compositionally biased region" description="Basic and acidic residues" evidence="1">
    <location>
        <begin position="97"/>
        <end position="106"/>
    </location>
</feature>
<feature type="region of interest" description="Disordered" evidence="1">
    <location>
        <begin position="1"/>
        <end position="30"/>
    </location>
</feature>
<dbReference type="EMBL" id="OUUZ01000001">
    <property type="protein sequence ID" value="SPQ19015.1"/>
    <property type="molecule type" value="Genomic_DNA"/>
</dbReference>
<organism evidence="2 3">
    <name type="scientific">Thermothielavioides terrestris</name>
    <dbReference type="NCBI Taxonomy" id="2587410"/>
    <lineage>
        <taxon>Eukaryota</taxon>
        <taxon>Fungi</taxon>
        <taxon>Dikarya</taxon>
        <taxon>Ascomycota</taxon>
        <taxon>Pezizomycotina</taxon>
        <taxon>Sordariomycetes</taxon>
        <taxon>Sordariomycetidae</taxon>
        <taxon>Sordariales</taxon>
        <taxon>Chaetomiaceae</taxon>
        <taxon>Thermothielavioides</taxon>
    </lineage>
</organism>
<evidence type="ECO:0000313" key="3">
    <source>
        <dbReference type="Proteomes" id="UP000289323"/>
    </source>
</evidence>
<feature type="region of interest" description="Disordered" evidence="1">
    <location>
        <begin position="76"/>
        <end position="118"/>
    </location>
</feature>
<gene>
    <name evidence="2" type="ORF">TT172_LOCUS1434</name>
</gene>